<accession>A0A8D2ILD4</accession>
<dbReference type="Gene3D" id="3.40.50.720">
    <property type="entry name" value="NAD(P)-binding Rossmann-like Domain"/>
    <property type="match status" value="1"/>
</dbReference>
<evidence type="ECO:0000313" key="4">
    <source>
        <dbReference type="Proteomes" id="UP000694545"/>
    </source>
</evidence>
<reference evidence="3" key="2">
    <citation type="submission" date="2025-09" db="UniProtKB">
        <authorList>
            <consortium name="Ensembl"/>
        </authorList>
    </citation>
    <scope>IDENTIFICATION</scope>
</reference>
<name>A0A8D2ILD4_VARKO</name>
<evidence type="ECO:0000313" key="3">
    <source>
        <dbReference type="Ensembl" id="ENSVKKP00000000033.1"/>
    </source>
</evidence>
<evidence type="ECO:0008006" key="5">
    <source>
        <dbReference type="Google" id="ProtNLM"/>
    </source>
</evidence>
<comment type="similarity">
    <text evidence="1">Belongs to the short-chain dehydrogenases/reductases (SDR) family.</text>
</comment>
<proteinExistence type="inferred from homology"/>
<sequence>KHSEVQLAVPDLCPKALQSCGISANKLLSPMLLGKRWEPRSCPAAGIGKCVALDLARRNARTILACRSEEKGRAALEEIRRATGNPHVQLRILDTSSMASVRAFARRFQREERQLHILVNNAGASGLPHGVTSEGLERLFATNVLGPFLLTNLLLGKSQPSAPARIVNVSSFLHYYGEVNLRFLTGEERPKSRAEAYRSSKLMNVVFSAQLARRLRGTGELAPASHPQSR</sequence>
<organism evidence="3 4">
    <name type="scientific">Varanus komodoensis</name>
    <name type="common">Komodo dragon</name>
    <dbReference type="NCBI Taxonomy" id="61221"/>
    <lineage>
        <taxon>Eukaryota</taxon>
        <taxon>Metazoa</taxon>
        <taxon>Chordata</taxon>
        <taxon>Craniata</taxon>
        <taxon>Vertebrata</taxon>
        <taxon>Euteleostomi</taxon>
        <taxon>Lepidosauria</taxon>
        <taxon>Squamata</taxon>
        <taxon>Bifurcata</taxon>
        <taxon>Unidentata</taxon>
        <taxon>Episquamata</taxon>
        <taxon>Toxicofera</taxon>
        <taxon>Anguimorpha</taxon>
        <taxon>Paleoanguimorpha</taxon>
        <taxon>Varanoidea</taxon>
        <taxon>Varanidae</taxon>
        <taxon>Varanus</taxon>
    </lineage>
</organism>
<dbReference type="AlphaFoldDB" id="A0A8D2ILD4"/>
<dbReference type="OMA" id="TGQRCPG"/>
<dbReference type="SUPFAM" id="SSF51735">
    <property type="entry name" value="NAD(P)-binding Rossmann-fold domains"/>
    <property type="match status" value="1"/>
</dbReference>
<dbReference type="PANTHER" id="PTHR43157:SF30">
    <property type="entry name" value="RETINOL DEHYDROGENASE 11-LIKE"/>
    <property type="match status" value="1"/>
</dbReference>
<dbReference type="Pfam" id="PF00106">
    <property type="entry name" value="adh_short"/>
    <property type="match status" value="1"/>
</dbReference>
<dbReference type="GO" id="GO:0016491">
    <property type="term" value="F:oxidoreductase activity"/>
    <property type="evidence" value="ECO:0007669"/>
    <property type="project" value="UniProtKB-KW"/>
</dbReference>
<dbReference type="InterPro" id="IPR002347">
    <property type="entry name" value="SDR_fam"/>
</dbReference>
<dbReference type="InterPro" id="IPR036291">
    <property type="entry name" value="NAD(P)-bd_dom_sf"/>
</dbReference>
<dbReference type="Proteomes" id="UP000694545">
    <property type="component" value="Unplaced"/>
</dbReference>
<dbReference type="PANTHER" id="PTHR43157">
    <property type="entry name" value="PHOSPHATIDYLINOSITOL-GLYCAN BIOSYNTHESIS CLASS F PROTEIN-RELATED"/>
    <property type="match status" value="1"/>
</dbReference>
<evidence type="ECO:0000256" key="1">
    <source>
        <dbReference type="ARBA" id="ARBA00006484"/>
    </source>
</evidence>
<keyword evidence="2" id="KW-0560">Oxidoreductase</keyword>
<protein>
    <recommendedName>
        <fullName evidence="5">RDH11 dehydrogenase</fullName>
    </recommendedName>
</protein>
<evidence type="ECO:0000256" key="2">
    <source>
        <dbReference type="ARBA" id="ARBA00023002"/>
    </source>
</evidence>
<reference evidence="3" key="1">
    <citation type="submission" date="2025-08" db="UniProtKB">
        <authorList>
            <consortium name="Ensembl"/>
        </authorList>
    </citation>
    <scope>IDENTIFICATION</scope>
</reference>
<keyword evidence="4" id="KW-1185">Reference proteome</keyword>
<dbReference type="Ensembl" id="ENSVKKT00000000033.1">
    <property type="protein sequence ID" value="ENSVKKP00000000033.1"/>
    <property type="gene ID" value="ENSVKKG00000000039.1"/>
</dbReference>